<protein>
    <submittedName>
        <fullName evidence="4">F-box/kelch-repeat protein At1g24800-like</fullName>
    </submittedName>
</protein>
<evidence type="ECO:0000313" key="4">
    <source>
        <dbReference type="RefSeq" id="XP_056849869.1"/>
    </source>
</evidence>
<reference evidence="4" key="2">
    <citation type="submission" date="2025-08" db="UniProtKB">
        <authorList>
            <consortium name="RefSeq"/>
        </authorList>
    </citation>
    <scope>IDENTIFICATION</scope>
    <source>
        <tissue evidence="4">Leaf</tissue>
    </source>
</reference>
<feature type="region of interest" description="Disordered" evidence="1">
    <location>
        <begin position="16"/>
        <end position="40"/>
    </location>
</feature>
<proteinExistence type="predicted"/>
<gene>
    <name evidence="4" type="primary">LOC108824335</name>
</gene>
<dbReference type="InterPro" id="IPR050796">
    <property type="entry name" value="SCF_F-box_component"/>
</dbReference>
<dbReference type="KEGG" id="rsz:108824335"/>
<name>A0A9W3CEB0_RAPSA</name>
<organism evidence="3 4">
    <name type="scientific">Raphanus sativus</name>
    <name type="common">Radish</name>
    <name type="synonym">Raphanus raphanistrum var. sativus</name>
    <dbReference type="NCBI Taxonomy" id="3726"/>
    <lineage>
        <taxon>Eukaryota</taxon>
        <taxon>Viridiplantae</taxon>
        <taxon>Streptophyta</taxon>
        <taxon>Embryophyta</taxon>
        <taxon>Tracheophyta</taxon>
        <taxon>Spermatophyta</taxon>
        <taxon>Magnoliopsida</taxon>
        <taxon>eudicotyledons</taxon>
        <taxon>Gunneridae</taxon>
        <taxon>Pentapetalae</taxon>
        <taxon>rosids</taxon>
        <taxon>malvids</taxon>
        <taxon>Brassicales</taxon>
        <taxon>Brassicaceae</taxon>
        <taxon>Brassiceae</taxon>
        <taxon>Raphanus</taxon>
    </lineage>
</organism>
<dbReference type="RefSeq" id="XP_056849869.1">
    <property type="nucleotide sequence ID" value="XM_056993889.1"/>
</dbReference>
<dbReference type="Pfam" id="PF07734">
    <property type="entry name" value="FBA_1"/>
    <property type="match status" value="1"/>
</dbReference>
<reference evidence="3" key="1">
    <citation type="journal article" date="2019" name="Database">
        <title>The radish genome database (RadishGD): an integrated information resource for radish genomics.</title>
        <authorList>
            <person name="Yu H.J."/>
            <person name="Baek S."/>
            <person name="Lee Y.J."/>
            <person name="Cho A."/>
            <person name="Mun J.H."/>
        </authorList>
    </citation>
    <scope>NUCLEOTIDE SEQUENCE [LARGE SCALE GENOMIC DNA]</scope>
    <source>
        <strain evidence="3">cv. WK10039</strain>
    </source>
</reference>
<dbReference type="Proteomes" id="UP000504610">
    <property type="component" value="Chromosome 9"/>
</dbReference>
<dbReference type="AlphaFoldDB" id="A0A9W3CEB0"/>
<dbReference type="InterPro" id="IPR011043">
    <property type="entry name" value="Gal_Oxase/kelch_b-propeller"/>
</dbReference>
<dbReference type="GeneID" id="108824335"/>
<dbReference type="PANTHER" id="PTHR31672">
    <property type="entry name" value="BNACNNG10540D PROTEIN"/>
    <property type="match status" value="1"/>
</dbReference>
<dbReference type="SUPFAM" id="SSF50965">
    <property type="entry name" value="Galactose oxidase, central domain"/>
    <property type="match status" value="1"/>
</dbReference>
<sequence>MMSDELVGEKILTSTSPKAVGSTDAGKEAEAEAAPPAQPPQLFLTMNGEIYSLERFQEDFVHVSVNKVDFLNDLDVSKLYHCDGLVLCVATDKKKDKDKKEEPKLVLWNPYLCQTRWIEPREEFNRNNRFAIGYSSSDDGSDSQRNHKILRFGPGDEPDKMGFEIYDIKCNTWRVLEVVINNPVWWIGYNQGGVSVKGNAYFLAHHLIDGLYGYQRDEIFLLSFDFTQETFGPRLSLPFHDSFDGFSGDCMFLSNFLRRGDDEQLAVLFGGYESGFFEIWVTLTVDPNRASWSKFLRMDPGPFSTYGFQLCTPLSGGSFFVDEDNKVAVLFELFNHKPVHKAFVFGQDCRRFKSSVDLGEALILENRCPFTNRVSMAARPPLVCSSPYRPSLVQVIQPPLVHKRKRKRMSPSDQRKRIV</sequence>
<dbReference type="PANTHER" id="PTHR31672:SF13">
    <property type="entry name" value="F-BOX PROTEIN CPR30-LIKE"/>
    <property type="match status" value="1"/>
</dbReference>
<dbReference type="InterPro" id="IPR006527">
    <property type="entry name" value="F-box-assoc_dom_typ1"/>
</dbReference>
<dbReference type="OrthoDB" id="1436648at2759"/>
<evidence type="ECO:0000259" key="2">
    <source>
        <dbReference type="Pfam" id="PF07734"/>
    </source>
</evidence>
<dbReference type="InterPro" id="IPR017451">
    <property type="entry name" value="F-box-assoc_interact_dom"/>
</dbReference>
<dbReference type="NCBIfam" id="TIGR01640">
    <property type="entry name" value="F_box_assoc_1"/>
    <property type="match status" value="1"/>
</dbReference>
<evidence type="ECO:0000256" key="1">
    <source>
        <dbReference type="SAM" id="MobiDB-lite"/>
    </source>
</evidence>
<evidence type="ECO:0000313" key="3">
    <source>
        <dbReference type="Proteomes" id="UP000504610"/>
    </source>
</evidence>
<accession>A0A9W3CEB0</accession>
<feature type="domain" description="F-box associated beta-propeller type 1" evidence="2">
    <location>
        <begin position="43"/>
        <end position="395"/>
    </location>
</feature>
<keyword evidence="3" id="KW-1185">Reference proteome</keyword>